<dbReference type="Proteomes" id="UP000239724">
    <property type="component" value="Unassembled WGS sequence"/>
</dbReference>
<dbReference type="GO" id="GO:0015095">
    <property type="term" value="F:magnesium ion transmembrane transporter activity"/>
    <property type="evidence" value="ECO:0007669"/>
    <property type="project" value="TreeGrafter"/>
</dbReference>
<evidence type="ECO:0000256" key="5">
    <source>
        <dbReference type="ARBA" id="ARBA00022692"/>
    </source>
</evidence>
<dbReference type="EMBL" id="NHRY01000277">
    <property type="protein sequence ID" value="PPQ25739.1"/>
    <property type="molecule type" value="Genomic_DNA"/>
</dbReference>
<evidence type="ECO:0000313" key="13">
    <source>
        <dbReference type="EMBL" id="PPQ25739.1"/>
    </source>
</evidence>
<evidence type="ECO:0000256" key="10">
    <source>
        <dbReference type="ARBA" id="ARBA00034269"/>
    </source>
</evidence>
<evidence type="ECO:0000256" key="4">
    <source>
        <dbReference type="ARBA" id="ARBA00022475"/>
    </source>
</evidence>
<dbReference type="InterPro" id="IPR045863">
    <property type="entry name" value="CorA_TM1_TM2"/>
</dbReference>
<evidence type="ECO:0000313" key="14">
    <source>
        <dbReference type="Proteomes" id="UP000239724"/>
    </source>
</evidence>
<dbReference type="AlphaFoldDB" id="A0A2S6MTQ3"/>
<dbReference type="GO" id="GO:0005886">
    <property type="term" value="C:plasma membrane"/>
    <property type="evidence" value="ECO:0007669"/>
    <property type="project" value="UniProtKB-SubCell"/>
</dbReference>
<dbReference type="GO" id="GO:0015099">
    <property type="term" value="F:nickel cation transmembrane transporter activity"/>
    <property type="evidence" value="ECO:0007669"/>
    <property type="project" value="TreeGrafter"/>
</dbReference>
<dbReference type="GO" id="GO:0015087">
    <property type="term" value="F:cobalt ion transmembrane transporter activity"/>
    <property type="evidence" value="ECO:0007669"/>
    <property type="project" value="TreeGrafter"/>
</dbReference>
<dbReference type="InterPro" id="IPR045861">
    <property type="entry name" value="CorA_cytoplasmic_dom"/>
</dbReference>
<dbReference type="Gene3D" id="1.20.58.340">
    <property type="entry name" value="Magnesium transport protein CorA, transmembrane region"/>
    <property type="match status" value="2"/>
</dbReference>
<dbReference type="OrthoDB" id="9803416at2"/>
<keyword evidence="6" id="KW-0460">Magnesium</keyword>
<keyword evidence="7 12" id="KW-1133">Transmembrane helix</keyword>
<evidence type="ECO:0000256" key="7">
    <source>
        <dbReference type="ARBA" id="ARBA00022989"/>
    </source>
</evidence>
<dbReference type="SUPFAM" id="SSF144083">
    <property type="entry name" value="Magnesium transport protein CorA, transmembrane region"/>
    <property type="match status" value="1"/>
</dbReference>
<protein>
    <recommendedName>
        <fullName evidence="15">Magnesium transporter</fullName>
    </recommendedName>
</protein>
<keyword evidence="8" id="KW-0406">Ion transport</keyword>
<dbReference type="PANTHER" id="PTHR47685">
    <property type="entry name" value="MAGNESIUM TRANSPORT PROTEIN CORA"/>
    <property type="match status" value="1"/>
</dbReference>
<feature type="transmembrane region" description="Helical" evidence="12">
    <location>
        <begin position="269"/>
        <end position="288"/>
    </location>
</feature>
<evidence type="ECO:0000256" key="1">
    <source>
        <dbReference type="ARBA" id="ARBA00004651"/>
    </source>
</evidence>
<dbReference type="FunFam" id="1.20.58.340:FF:000004">
    <property type="entry name" value="Magnesium transport protein CorA"/>
    <property type="match status" value="1"/>
</dbReference>
<keyword evidence="9 12" id="KW-0472">Membrane</keyword>
<dbReference type="Pfam" id="PF01544">
    <property type="entry name" value="CorA"/>
    <property type="match status" value="1"/>
</dbReference>
<proteinExistence type="inferred from homology"/>
<organism evidence="13 14">
    <name type="scientific">Rhodopila globiformis</name>
    <name type="common">Rhodopseudomonas globiformis</name>
    <dbReference type="NCBI Taxonomy" id="1071"/>
    <lineage>
        <taxon>Bacteria</taxon>
        <taxon>Pseudomonadati</taxon>
        <taxon>Pseudomonadota</taxon>
        <taxon>Alphaproteobacteria</taxon>
        <taxon>Acetobacterales</taxon>
        <taxon>Acetobacteraceae</taxon>
        <taxon>Rhodopila</taxon>
    </lineage>
</organism>
<keyword evidence="14" id="KW-1185">Reference proteome</keyword>
<comment type="catalytic activity">
    <reaction evidence="10">
        <text>Mg(2+)(in) = Mg(2+)(out)</text>
        <dbReference type="Rhea" id="RHEA:29827"/>
        <dbReference type="ChEBI" id="CHEBI:18420"/>
    </reaction>
</comment>
<reference evidence="13 14" key="1">
    <citation type="journal article" date="2018" name="Arch. Microbiol.">
        <title>New insights into the metabolic potential of the phototrophic purple bacterium Rhodopila globiformis DSM 161(T) from its draft genome sequence and evidence for a vanadium-dependent nitrogenase.</title>
        <authorList>
            <person name="Imhoff J.F."/>
            <person name="Rahn T."/>
            <person name="Kunzel S."/>
            <person name="Neulinger S.C."/>
        </authorList>
    </citation>
    <scope>NUCLEOTIDE SEQUENCE [LARGE SCALE GENOMIC DNA]</scope>
    <source>
        <strain evidence="13 14">DSM 161</strain>
    </source>
</reference>
<evidence type="ECO:0008006" key="15">
    <source>
        <dbReference type="Google" id="ProtNLM"/>
    </source>
</evidence>
<keyword evidence="4" id="KW-1003">Cell membrane</keyword>
<evidence type="ECO:0000256" key="6">
    <source>
        <dbReference type="ARBA" id="ARBA00022842"/>
    </source>
</evidence>
<sequence length="327" mass="36296">MLNVFLCTDDQLHRAPDAVSPDGLRDAVWIDLVSATPDIIARVEQATGLRIPTEADISEIETSSRLAMRDGVLYLSMPLVSVSGDRPRSVSVGSILAPQRLITVRFAESRIIDAYALHPSRGPNHHTASAHIFVGLMEAIVDRQADVLEQVRGELDTISHAVFGMGTRPVSGRKNEDAMLRRTLGELGRIGDMISHVRETQVGAARIVPYVLAMIRDWLPKELTPRLKTLRQDIVSVSDFDTHLNEKLQFLLDATLGFINIAQNNVMKVMAVASVVGIPPVLIAGVYGMNFKSMPELDWAYGYAWGWGLIILTTLIPLVLFRWRKWI</sequence>
<dbReference type="SUPFAM" id="SSF143865">
    <property type="entry name" value="CorA soluble domain-like"/>
    <property type="match status" value="1"/>
</dbReference>
<accession>A0A2S6MTQ3</accession>
<comment type="caution">
    <text evidence="13">The sequence shown here is derived from an EMBL/GenBank/DDBJ whole genome shotgun (WGS) entry which is preliminary data.</text>
</comment>
<dbReference type="PANTHER" id="PTHR47685:SF1">
    <property type="entry name" value="MAGNESIUM TRANSPORT PROTEIN CORA"/>
    <property type="match status" value="1"/>
</dbReference>
<comment type="subcellular location">
    <subcellularLocation>
        <location evidence="1">Cell membrane</location>
        <topology evidence="1">Multi-pass membrane protein</topology>
    </subcellularLocation>
</comment>
<keyword evidence="3" id="KW-0813">Transport</keyword>
<name>A0A2S6MTQ3_RHOGL</name>
<evidence type="ECO:0000256" key="3">
    <source>
        <dbReference type="ARBA" id="ARBA00022448"/>
    </source>
</evidence>
<dbReference type="InterPro" id="IPR050829">
    <property type="entry name" value="CorA_MIT"/>
</dbReference>
<feature type="transmembrane region" description="Helical" evidence="12">
    <location>
        <begin position="300"/>
        <end position="321"/>
    </location>
</feature>
<keyword evidence="5 12" id="KW-0812">Transmembrane</keyword>
<dbReference type="CDD" id="cd12837">
    <property type="entry name" value="EcCorA-like_u1"/>
    <property type="match status" value="1"/>
</dbReference>
<evidence type="ECO:0000256" key="9">
    <source>
        <dbReference type="ARBA" id="ARBA00023136"/>
    </source>
</evidence>
<evidence type="ECO:0000256" key="2">
    <source>
        <dbReference type="ARBA" id="ARBA00009765"/>
    </source>
</evidence>
<evidence type="ECO:0000256" key="11">
    <source>
        <dbReference type="ARBA" id="ARBA00045497"/>
    </source>
</evidence>
<comment type="similarity">
    <text evidence="2">Belongs to the CorA metal ion transporter (MIT) (TC 1.A.35) family.</text>
</comment>
<evidence type="ECO:0000256" key="8">
    <source>
        <dbReference type="ARBA" id="ARBA00023065"/>
    </source>
</evidence>
<dbReference type="InterPro" id="IPR002523">
    <property type="entry name" value="MgTranspt_CorA/ZnTranspt_ZntB"/>
</dbReference>
<gene>
    <name evidence="13" type="ORF">CCS01_31700</name>
</gene>
<dbReference type="RefSeq" id="WP_104523313.1">
    <property type="nucleotide sequence ID" value="NZ_NHRY01000277.1"/>
</dbReference>
<comment type="function">
    <text evidence="11">Mediates influx of magnesium ions. Alternates between open and closed states. Activated by low cytoplasmic Mg(2+) levels. Inactive when cytoplasmic Mg(2+) levels are high.</text>
</comment>
<evidence type="ECO:0000256" key="12">
    <source>
        <dbReference type="SAM" id="Phobius"/>
    </source>
</evidence>